<dbReference type="PANTHER" id="PTHR43490">
    <property type="entry name" value="(+)-NEOMENTHOL DEHYDROGENASE"/>
    <property type="match status" value="1"/>
</dbReference>
<keyword evidence="2 5" id="KW-0521">NADP</keyword>
<dbReference type="CDD" id="cd05324">
    <property type="entry name" value="carb_red_PTCR-like_SDR_c"/>
    <property type="match status" value="1"/>
</dbReference>
<dbReference type="Proteomes" id="UP000824120">
    <property type="component" value="Chromosome 11"/>
</dbReference>
<comment type="similarity">
    <text evidence="1 4">Belongs to the short-chain dehydrogenases/reductases (SDR) family.</text>
</comment>
<dbReference type="GO" id="GO:0016616">
    <property type="term" value="F:oxidoreductase activity, acting on the CH-OH group of donors, NAD or NADP as acceptor"/>
    <property type="evidence" value="ECO:0007669"/>
    <property type="project" value="InterPro"/>
</dbReference>
<dbReference type="EC" id="1.1.1.-" evidence="5"/>
<organism evidence="6 7">
    <name type="scientific">Solanum commersonii</name>
    <name type="common">Commerson's wild potato</name>
    <name type="synonym">Commerson's nightshade</name>
    <dbReference type="NCBI Taxonomy" id="4109"/>
    <lineage>
        <taxon>Eukaryota</taxon>
        <taxon>Viridiplantae</taxon>
        <taxon>Streptophyta</taxon>
        <taxon>Embryophyta</taxon>
        <taxon>Tracheophyta</taxon>
        <taxon>Spermatophyta</taxon>
        <taxon>Magnoliopsida</taxon>
        <taxon>eudicotyledons</taxon>
        <taxon>Gunneridae</taxon>
        <taxon>Pentapetalae</taxon>
        <taxon>asterids</taxon>
        <taxon>lamiids</taxon>
        <taxon>Solanales</taxon>
        <taxon>Solanaceae</taxon>
        <taxon>Solanoideae</taxon>
        <taxon>Solaneae</taxon>
        <taxon>Solanum</taxon>
    </lineage>
</organism>
<dbReference type="GO" id="GO:0016020">
    <property type="term" value="C:membrane"/>
    <property type="evidence" value="ECO:0007669"/>
    <property type="project" value="TreeGrafter"/>
</dbReference>
<dbReference type="AlphaFoldDB" id="A0A9J5WST3"/>
<dbReference type="PRINTS" id="PR00081">
    <property type="entry name" value="GDHRDH"/>
</dbReference>
<evidence type="ECO:0000256" key="1">
    <source>
        <dbReference type="ARBA" id="ARBA00006484"/>
    </source>
</evidence>
<dbReference type="InterPro" id="IPR020904">
    <property type="entry name" value="Sc_DH/Rdtase_CS"/>
</dbReference>
<gene>
    <name evidence="6" type="ORF">H5410_058469</name>
</gene>
<reference evidence="6 7" key="1">
    <citation type="submission" date="2020-09" db="EMBL/GenBank/DDBJ databases">
        <title>De no assembly of potato wild relative species, Solanum commersonii.</title>
        <authorList>
            <person name="Cho K."/>
        </authorList>
    </citation>
    <scope>NUCLEOTIDE SEQUENCE [LARGE SCALE GENOMIC DNA]</scope>
    <source>
        <strain evidence="6">LZ3.2</strain>
        <tissue evidence="6">Leaf</tissue>
    </source>
</reference>
<evidence type="ECO:0000313" key="7">
    <source>
        <dbReference type="Proteomes" id="UP000824120"/>
    </source>
</evidence>
<dbReference type="SUPFAM" id="SSF51735">
    <property type="entry name" value="NAD(P)-binding Rossmann-fold domains"/>
    <property type="match status" value="1"/>
</dbReference>
<dbReference type="OrthoDB" id="1933717at2759"/>
<dbReference type="EMBL" id="JACXVP010000011">
    <property type="protein sequence ID" value="KAG5578335.1"/>
    <property type="molecule type" value="Genomic_DNA"/>
</dbReference>
<evidence type="ECO:0000256" key="4">
    <source>
        <dbReference type="RuleBase" id="RU000363"/>
    </source>
</evidence>
<proteinExistence type="inferred from homology"/>
<dbReference type="InterPro" id="IPR002347">
    <property type="entry name" value="SDR_fam"/>
</dbReference>
<comment type="caution">
    <text evidence="6">The sequence shown here is derived from an EMBL/GenBank/DDBJ whole genome shotgun (WGS) entry which is preliminary data.</text>
</comment>
<evidence type="ECO:0000256" key="3">
    <source>
        <dbReference type="ARBA" id="ARBA00023002"/>
    </source>
</evidence>
<keyword evidence="7" id="KW-1185">Reference proteome</keyword>
<dbReference type="InterPro" id="IPR045313">
    <property type="entry name" value="CBR1-like"/>
</dbReference>
<dbReference type="PRINTS" id="PR00080">
    <property type="entry name" value="SDRFAMILY"/>
</dbReference>
<protein>
    <recommendedName>
        <fullName evidence="5">Short-chain dehydrogenase/reductase</fullName>
        <ecNumber evidence="5">1.1.1.-</ecNumber>
    </recommendedName>
</protein>
<name>A0A9J5WST3_SOLCO</name>
<accession>A0A9J5WST3</accession>
<evidence type="ECO:0000313" key="6">
    <source>
        <dbReference type="EMBL" id="KAG5578335.1"/>
    </source>
</evidence>
<evidence type="ECO:0000256" key="5">
    <source>
        <dbReference type="RuleBase" id="RU369024"/>
    </source>
</evidence>
<dbReference type="InterPro" id="IPR036291">
    <property type="entry name" value="NAD(P)-bd_dom_sf"/>
</dbReference>
<sequence>MGDVCRYAVVTGANKGIGFETVKQLAKTGVTVVLTARNEKRGMEATSLLNEQGLSNVVFHQLDVQDARSIESLAKFIQTQYGRLDILVNNAGASGVVVDEDVLKALNVDPEDWNYYIDANGIYLYAYCCKQLAGKAVNVIQVAMKTTYESAKLCLDTNYYGVKNVTEALLPLLQNSPSARIVNVSSLRSELKRVPNEERRKELGDVENLTEEKIDKILQNFLHDLKQDALEVNGWQMMLPAYSISKVSLNAYTRILAINYPKMCINCVHPGYVNTDINWHTGTMPVEEGAEGSVMLALLPDGGPTGCYFDRTDSKREKVRNIGLK</sequence>
<keyword evidence="3 5" id="KW-0560">Oxidoreductase</keyword>
<dbReference type="PROSITE" id="PS00061">
    <property type="entry name" value="ADH_SHORT"/>
    <property type="match status" value="1"/>
</dbReference>
<evidence type="ECO:0000256" key="2">
    <source>
        <dbReference type="ARBA" id="ARBA00022857"/>
    </source>
</evidence>
<dbReference type="Pfam" id="PF00106">
    <property type="entry name" value="adh_short"/>
    <property type="match status" value="1"/>
</dbReference>
<dbReference type="PANTHER" id="PTHR43490:SF73">
    <property type="entry name" value="OS07G0685800 PROTEIN"/>
    <property type="match status" value="1"/>
</dbReference>
<dbReference type="Gene3D" id="3.40.50.720">
    <property type="entry name" value="NAD(P)-binding Rossmann-like Domain"/>
    <property type="match status" value="1"/>
</dbReference>